<keyword evidence="3" id="KW-0812">Transmembrane</keyword>
<evidence type="ECO:0000256" key="3">
    <source>
        <dbReference type="SAM" id="Phobius"/>
    </source>
</evidence>
<dbReference type="Gene3D" id="3.30.70.270">
    <property type="match status" value="1"/>
</dbReference>
<dbReference type="CDD" id="cd12915">
    <property type="entry name" value="PDC2_DGC_like"/>
    <property type="match status" value="1"/>
</dbReference>
<dbReference type="InterPro" id="IPR043128">
    <property type="entry name" value="Rev_trsase/Diguanyl_cyclase"/>
</dbReference>
<dbReference type="InterPro" id="IPR000160">
    <property type="entry name" value="GGDEF_dom"/>
</dbReference>
<feature type="transmembrane region" description="Helical" evidence="3">
    <location>
        <begin position="283"/>
        <end position="304"/>
    </location>
</feature>
<name>A0A3R7I688_9BURK</name>
<dbReference type="SUPFAM" id="SSF55073">
    <property type="entry name" value="Nucleotide cyclase"/>
    <property type="match status" value="1"/>
</dbReference>
<dbReference type="InterPro" id="IPR054327">
    <property type="entry name" value="His-kinase-like_sensor"/>
</dbReference>
<proteinExistence type="predicted"/>
<keyword evidence="3" id="KW-1133">Transmembrane helix</keyword>
<evidence type="ECO:0000256" key="2">
    <source>
        <dbReference type="ARBA" id="ARBA00034247"/>
    </source>
</evidence>
<dbReference type="InterPro" id="IPR050469">
    <property type="entry name" value="Diguanylate_Cyclase"/>
</dbReference>
<evidence type="ECO:0000313" key="5">
    <source>
        <dbReference type="EMBL" id="RKF35658.1"/>
    </source>
</evidence>
<keyword evidence="3" id="KW-0472">Membrane</keyword>
<dbReference type="PANTHER" id="PTHR45138">
    <property type="entry name" value="REGULATORY COMPONENTS OF SENSORY TRANSDUCTION SYSTEM"/>
    <property type="match status" value="1"/>
</dbReference>
<dbReference type="AlphaFoldDB" id="A0A3R7I688"/>
<dbReference type="NCBIfam" id="TIGR00254">
    <property type="entry name" value="GGDEF"/>
    <property type="match status" value="1"/>
</dbReference>
<dbReference type="SMART" id="SM00267">
    <property type="entry name" value="GGDEF"/>
    <property type="match status" value="1"/>
</dbReference>
<evidence type="ECO:0000313" key="6">
    <source>
        <dbReference type="Proteomes" id="UP000283709"/>
    </source>
</evidence>
<dbReference type="EMBL" id="MCAS01000045">
    <property type="protein sequence ID" value="RKF35658.1"/>
    <property type="molecule type" value="Genomic_DNA"/>
</dbReference>
<dbReference type="GO" id="GO:0052621">
    <property type="term" value="F:diguanylate cyclase activity"/>
    <property type="evidence" value="ECO:0007669"/>
    <property type="project" value="UniProtKB-EC"/>
</dbReference>
<organism evidence="5 6">
    <name type="scientific">Paraburkholderia fungorum</name>
    <dbReference type="NCBI Taxonomy" id="134537"/>
    <lineage>
        <taxon>Bacteria</taxon>
        <taxon>Pseudomonadati</taxon>
        <taxon>Pseudomonadota</taxon>
        <taxon>Betaproteobacteria</taxon>
        <taxon>Burkholderiales</taxon>
        <taxon>Burkholderiaceae</taxon>
        <taxon>Paraburkholderia</taxon>
    </lineage>
</organism>
<dbReference type="PANTHER" id="PTHR45138:SF9">
    <property type="entry name" value="DIGUANYLATE CYCLASE DGCM-RELATED"/>
    <property type="match status" value="1"/>
</dbReference>
<protein>
    <recommendedName>
        <fullName evidence="1">diguanylate cyclase</fullName>
        <ecNumber evidence="1">2.7.7.65</ecNumber>
    </recommendedName>
</protein>
<dbReference type="Pfam" id="PF00990">
    <property type="entry name" value="GGDEF"/>
    <property type="match status" value="1"/>
</dbReference>
<accession>A0A3R7I688</accession>
<comment type="caution">
    <text evidence="5">The sequence shown here is derived from an EMBL/GenBank/DDBJ whole genome shotgun (WGS) entry which is preliminary data.</text>
</comment>
<dbReference type="Gene3D" id="3.30.450.20">
    <property type="entry name" value="PAS domain"/>
    <property type="match status" value="2"/>
</dbReference>
<dbReference type="CDD" id="cd12914">
    <property type="entry name" value="PDC1_DGC_like"/>
    <property type="match status" value="1"/>
</dbReference>
<dbReference type="Proteomes" id="UP000283709">
    <property type="component" value="Unassembled WGS sequence"/>
</dbReference>
<feature type="domain" description="GGDEF" evidence="4">
    <location>
        <begin position="352"/>
        <end position="488"/>
    </location>
</feature>
<dbReference type="EC" id="2.7.7.65" evidence="1"/>
<dbReference type="OrthoDB" id="9813903at2"/>
<gene>
    <name evidence="5" type="ORF">BCY88_08380</name>
</gene>
<dbReference type="GO" id="GO:0005886">
    <property type="term" value="C:plasma membrane"/>
    <property type="evidence" value="ECO:0007669"/>
    <property type="project" value="TreeGrafter"/>
</dbReference>
<dbReference type="InterPro" id="IPR029787">
    <property type="entry name" value="Nucleotide_cyclase"/>
</dbReference>
<dbReference type="FunFam" id="3.30.70.270:FF:000001">
    <property type="entry name" value="Diguanylate cyclase domain protein"/>
    <property type="match status" value="1"/>
</dbReference>
<dbReference type="PROSITE" id="PS50887">
    <property type="entry name" value="GGDEF"/>
    <property type="match status" value="1"/>
</dbReference>
<feature type="transmembrane region" description="Helical" evidence="3">
    <location>
        <begin position="6"/>
        <end position="29"/>
    </location>
</feature>
<sequence length="506" mass="55711">MTPRRPNLLIGVSLFVSLAIFLISALVLVEMRQDALRRVQEAATNLSLIVERDTSRNLEIYDLSLQAVIDGLQEPGVNKLPPLMRQKVLFDRAASAKDLGALLVVDESGNVVIDSRAVPARRLNVADRDYFKVHRKSPDVGLYVSHPFLPRLGEGGDSIALSRRLSHPDGSFAGIVVGTLQLNYFRYLFDGMNLGSGGSMALMLDDGTMLMRRPYDQKVIGRSLMGTANYTRFAQTSNGAFFGTAALDGVKRWYTYRHINGFPIILDVALATDDIYAEWRGRAWTIGSLMAALDVMIIGFALLFSQQWKRRLAFEEELRVLARTDGLTGLHNRRTFEEMADIEWRRAQRTGQPLSMLLIDVDHFKGFNDLYGHSAGDDALIAVAYCISQSIRRPGDIAGRYGGEEFTVLLPNTDSGGAAHMAEKILASVRALELRHVASTHQFLSVSIGVACAVDQRFPTLRSLVNASDAAMYEAKNSGRSRVACYPVATQQDSALSAQSSEGCAN</sequence>
<reference evidence="5 6" key="1">
    <citation type="submission" date="2016-07" db="EMBL/GenBank/DDBJ databases">
        <title>Genome analysis of Burkholderia fungorum ES3-20.</title>
        <authorList>
            <person name="Xu D."/>
            <person name="Yao R."/>
            <person name="Zheng S."/>
        </authorList>
    </citation>
    <scope>NUCLEOTIDE SEQUENCE [LARGE SCALE GENOMIC DNA]</scope>
    <source>
        <strain evidence="5 6">ES3-20</strain>
    </source>
</reference>
<evidence type="ECO:0000259" key="4">
    <source>
        <dbReference type="PROSITE" id="PS50887"/>
    </source>
</evidence>
<comment type="catalytic activity">
    <reaction evidence="2">
        <text>2 GTP = 3',3'-c-di-GMP + 2 diphosphate</text>
        <dbReference type="Rhea" id="RHEA:24898"/>
        <dbReference type="ChEBI" id="CHEBI:33019"/>
        <dbReference type="ChEBI" id="CHEBI:37565"/>
        <dbReference type="ChEBI" id="CHEBI:58805"/>
        <dbReference type="EC" id="2.7.7.65"/>
    </reaction>
</comment>
<dbReference type="Pfam" id="PF22588">
    <property type="entry name" value="dCache_1_like"/>
    <property type="match status" value="1"/>
</dbReference>
<dbReference type="RefSeq" id="WP_120347994.1">
    <property type="nucleotide sequence ID" value="NZ_MCAS01000045.1"/>
</dbReference>
<dbReference type="CDD" id="cd01949">
    <property type="entry name" value="GGDEF"/>
    <property type="match status" value="1"/>
</dbReference>
<evidence type="ECO:0000256" key="1">
    <source>
        <dbReference type="ARBA" id="ARBA00012528"/>
    </source>
</evidence>
<dbReference type="GO" id="GO:1902201">
    <property type="term" value="P:negative regulation of bacterial-type flagellum-dependent cell motility"/>
    <property type="evidence" value="ECO:0007669"/>
    <property type="project" value="TreeGrafter"/>
</dbReference>
<dbReference type="GO" id="GO:0043709">
    <property type="term" value="P:cell adhesion involved in single-species biofilm formation"/>
    <property type="evidence" value="ECO:0007669"/>
    <property type="project" value="TreeGrafter"/>
</dbReference>